<keyword evidence="7 8" id="KW-0460">Magnesium</keyword>
<sequence length="470" mass="51826">MLRDQPLPAPFLALADRFADAVEPADFPAHVLRFRNRRWSETVGLGDLDDAAWVNHFARFEPLPGNLQRPLAMRYHGHQFGTYNPQLGDGRGFLYAQVRNAPGDLFDLGTKGSGQTPWSRQGDGRLTLKGGVREILAATYLETLGVHTSKAFSLVETGEQLARNDEPSPTRGSVLVRLSESHIRFGTFQRCAYLDDSEGLARLVDYCIAEFHPDADAPEMATKAVNLLTAITRATAAMIGQWMAAGFVHGVMNTDNFNVTGETFDFGPWRFLPVSDPNFTAAYFDQNGLYSFGRQPTQGAWALQQLASALLPLAEAEDLARGLAPYEAAYQQSFAAHTHRLLGLHGSGDLRTDLTFLQTFYGWMTTSGAAWPQTFFDLYAGEASDARMKASPQAALYQTESFAPVRDFIAAREATHADRLTLPYFQADKPVTLLIEDVESLWAPIATEDDWSAFEAKLAHLEAARLALAP</sequence>
<dbReference type="EC" id="2.7.7.-" evidence="8"/>
<comment type="catalytic activity">
    <reaction evidence="8">
        <text>L-seryl-[protein] + ATP = 3-O-(5'-adenylyl)-L-seryl-[protein] + diphosphate</text>
        <dbReference type="Rhea" id="RHEA:58120"/>
        <dbReference type="Rhea" id="RHEA-COMP:9863"/>
        <dbReference type="Rhea" id="RHEA-COMP:15073"/>
        <dbReference type="ChEBI" id="CHEBI:29999"/>
        <dbReference type="ChEBI" id="CHEBI:30616"/>
        <dbReference type="ChEBI" id="CHEBI:33019"/>
        <dbReference type="ChEBI" id="CHEBI:142516"/>
        <dbReference type="EC" id="2.7.7.108"/>
    </reaction>
</comment>
<comment type="catalytic activity">
    <reaction evidence="8">
        <text>L-tyrosyl-[protein] + ATP = O-(5'-adenylyl)-L-tyrosyl-[protein] + diphosphate</text>
        <dbReference type="Rhea" id="RHEA:54288"/>
        <dbReference type="Rhea" id="RHEA-COMP:10136"/>
        <dbReference type="Rhea" id="RHEA-COMP:13846"/>
        <dbReference type="ChEBI" id="CHEBI:30616"/>
        <dbReference type="ChEBI" id="CHEBI:33019"/>
        <dbReference type="ChEBI" id="CHEBI:46858"/>
        <dbReference type="ChEBI" id="CHEBI:83624"/>
        <dbReference type="EC" id="2.7.7.108"/>
    </reaction>
</comment>
<keyword evidence="5 8" id="KW-0547">Nucleotide-binding</keyword>
<proteinExistence type="inferred from homology"/>
<reference evidence="9 10" key="1">
    <citation type="journal article" date="2014" name="Antonie Van Leeuwenhoek">
        <title>Hyphomonas beringensis sp. nov. and Hyphomonas chukchiensis sp. nov., isolated from surface seawater of the Bering Sea and Chukchi Sea.</title>
        <authorList>
            <person name="Li C."/>
            <person name="Lai Q."/>
            <person name="Li G."/>
            <person name="Dong C."/>
            <person name="Wang J."/>
            <person name="Liao Y."/>
            <person name="Shao Z."/>
        </authorList>
    </citation>
    <scope>NUCLEOTIDE SEQUENCE [LARGE SCALE GENOMIC DNA]</scope>
    <source>
        <strain evidence="9 10">SCH89</strain>
    </source>
</reference>
<feature type="binding site" evidence="8">
    <location>
        <position position="123"/>
    </location>
    <ligand>
        <name>ATP</name>
        <dbReference type="ChEBI" id="CHEBI:30616"/>
    </ligand>
</feature>
<feature type="active site" description="Proton acceptor" evidence="8">
    <location>
        <position position="255"/>
    </location>
</feature>
<feature type="binding site" evidence="8">
    <location>
        <position position="88"/>
    </location>
    <ligand>
        <name>ATP</name>
        <dbReference type="ChEBI" id="CHEBI:30616"/>
    </ligand>
</feature>
<comment type="catalytic activity">
    <reaction evidence="8">
        <text>L-tyrosyl-[protein] + UTP = O-(5'-uridylyl)-L-tyrosyl-[protein] + diphosphate</text>
        <dbReference type="Rhea" id="RHEA:83887"/>
        <dbReference type="Rhea" id="RHEA-COMP:10136"/>
        <dbReference type="Rhea" id="RHEA-COMP:20238"/>
        <dbReference type="ChEBI" id="CHEBI:33019"/>
        <dbReference type="ChEBI" id="CHEBI:46398"/>
        <dbReference type="ChEBI" id="CHEBI:46858"/>
        <dbReference type="ChEBI" id="CHEBI:90602"/>
    </reaction>
</comment>
<evidence type="ECO:0000256" key="5">
    <source>
        <dbReference type="ARBA" id="ARBA00022741"/>
    </source>
</evidence>
<dbReference type="EC" id="2.7.7.108" evidence="8"/>
<feature type="binding site" evidence="8">
    <location>
        <position position="177"/>
    </location>
    <ligand>
        <name>ATP</name>
        <dbReference type="ChEBI" id="CHEBI:30616"/>
    </ligand>
</feature>
<evidence type="ECO:0000256" key="7">
    <source>
        <dbReference type="ARBA" id="ARBA00022842"/>
    </source>
</evidence>
<comment type="catalytic activity">
    <reaction evidence="8">
        <text>L-seryl-[protein] + UTP = O-(5'-uridylyl)-L-seryl-[protein] + diphosphate</text>
        <dbReference type="Rhea" id="RHEA:64604"/>
        <dbReference type="Rhea" id="RHEA-COMP:9863"/>
        <dbReference type="Rhea" id="RHEA-COMP:16635"/>
        <dbReference type="ChEBI" id="CHEBI:29999"/>
        <dbReference type="ChEBI" id="CHEBI:33019"/>
        <dbReference type="ChEBI" id="CHEBI:46398"/>
        <dbReference type="ChEBI" id="CHEBI:156051"/>
    </reaction>
</comment>
<dbReference type="PANTHER" id="PTHR32057:SF14">
    <property type="entry name" value="PROTEIN ADENYLYLTRANSFERASE SELO, MITOCHONDRIAL"/>
    <property type="match status" value="1"/>
</dbReference>
<comment type="catalytic activity">
    <reaction evidence="8">
        <text>L-histidyl-[protein] + UTP = N(tele)-(5'-uridylyl)-L-histidyl-[protein] + diphosphate</text>
        <dbReference type="Rhea" id="RHEA:83891"/>
        <dbReference type="Rhea" id="RHEA-COMP:9745"/>
        <dbReference type="Rhea" id="RHEA-COMP:20239"/>
        <dbReference type="ChEBI" id="CHEBI:29979"/>
        <dbReference type="ChEBI" id="CHEBI:33019"/>
        <dbReference type="ChEBI" id="CHEBI:46398"/>
        <dbReference type="ChEBI" id="CHEBI:233474"/>
    </reaction>
</comment>
<dbReference type="OrthoDB" id="9776281at2"/>
<keyword evidence="8" id="KW-0464">Manganese</keyword>
<evidence type="ECO:0000256" key="8">
    <source>
        <dbReference type="HAMAP-Rule" id="MF_00692"/>
    </source>
</evidence>
<dbReference type="PANTHER" id="PTHR32057">
    <property type="entry name" value="PROTEIN ADENYLYLTRANSFERASE SELO, MITOCHONDRIAL"/>
    <property type="match status" value="1"/>
</dbReference>
<keyword evidence="10" id="KW-1185">Reference proteome</keyword>
<evidence type="ECO:0000256" key="2">
    <source>
        <dbReference type="ARBA" id="ARBA00022679"/>
    </source>
</evidence>
<accession>A0A059G5Z2</accession>
<feature type="binding site" evidence="8">
    <location>
        <position position="111"/>
    </location>
    <ligand>
        <name>ATP</name>
        <dbReference type="ChEBI" id="CHEBI:30616"/>
    </ligand>
</feature>
<feature type="binding site" evidence="8">
    <location>
        <position position="124"/>
    </location>
    <ligand>
        <name>ATP</name>
        <dbReference type="ChEBI" id="CHEBI:30616"/>
    </ligand>
</feature>
<dbReference type="EMBL" id="ARYL01000017">
    <property type="protein sequence ID" value="KDA02154.1"/>
    <property type="molecule type" value="Genomic_DNA"/>
</dbReference>
<gene>
    <name evidence="8" type="primary">ydiU</name>
    <name evidence="8" type="synonym">selO</name>
    <name evidence="9" type="ORF">HOC_12242</name>
</gene>
<evidence type="ECO:0000256" key="4">
    <source>
        <dbReference type="ARBA" id="ARBA00022723"/>
    </source>
</evidence>
<keyword evidence="3 8" id="KW-0548">Nucleotidyltransferase</keyword>
<feature type="binding site" evidence="8">
    <location>
        <position position="90"/>
    </location>
    <ligand>
        <name>ATP</name>
        <dbReference type="ChEBI" id="CHEBI:30616"/>
    </ligand>
</feature>
<feature type="binding site" evidence="8">
    <location>
        <position position="265"/>
    </location>
    <ligand>
        <name>ATP</name>
        <dbReference type="ChEBI" id="CHEBI:30616"/>
    </ligand>
</feature>
<feature type="binding site" evidence="8">
    <location>
        <position position="91"/>
    </location>
    <ligand>
        <name>ATP</name>
        <dbReference type="ChEBI" id="CHEBI:30616"/>
    </ligand>
</feature>
<comment type="function">
    <text evidence="8">Nucleotidyltransferase involved in the post-translational modification of proteins. It can catalyze the addition of adenosine monophosphate (AMP) or uridine monophosphate (UMP) to a protein, resulting in modifications known as AMPylation and UMPylation.</text>
</comment>
<keyword evidence="6 8" id="KW-0067">ATP-binding</keyword>
<comment type="caution">
    <text evidence="9">The sequence shown here is derived from an EMBL/GenBank/DDBJ whole genome shotgun (WGS) entry which is preliminary data.</text>
</comment>
<keyword evidence="4 8" id="KW-0479">Metal-binding</keyword>
<dbReference type="HAMAP" id="MF_00692">
    <property type="entry name" value="SelO"/>
    <property type="match status" value="1"/>
</dbReference>
<dbReference type="RefSeq" id="WP_035538926.1">
    <property type="nucleotide sequence ID" value="NZ_ARYL01000017.1"/>
</dbReference>
<dbReference type="AlphaFoldDB" id="A0A059G5Z2"/>
<dbReference type="GO" id="GO:0000287">
    <property type="term" value="F:magnesium ion binding"/>
    <property type="evidence" value="ECO:0007669"/>
    <property type="project" value="UniProtKB-UniRule"/>
</dbReference>
<comment type="similarity">
    <text evidence="1 8">Belongs to the SELO family.</text>
</comment>
<dbReference type="STRING" id="1280953.HOC_12242"/>
<dbReference type="eggNOG" id="COG0397">
    <property type="taxonomic scope" value="Bacteria"/>
</dbReference>
<evidence type="ECO:0000256" key="1">
    <source>
        <dbReference type="ARBA" id="ARBA00009747"/>
    </source>
</evidence>
<comment type="cofactor">
    <cofactor evidence="8">
        <name>Mg(2+)</name>
        <dbReference type="ChEBI" id="CHEBI:18420"/>
    </cofactor>
    <cofactor evidence="8">
        <name>Mn(2+)</name>
        <dbReference type="ChEBI" id="CHEBI:29035"/>
    </cofactor>
</comment>
<evidence type="ECO:0000256" key="3">
    <source>
        <dbReference type="ARBA" id="ARBA00022695"/>
    </source>
</evidence>
<organism evidence="9 10">
    <name type="scientific">Hyphomonas oceanitis SCH89</name>
    <dbReference type="NCBI Taxonomy" id="1280953"/>
    <lineage>
        <taxon>Bacteria</taxon>
        <taxon>Pseudomonadati</taxon>
        <taxon>Pseudomonadota</taxon>
        <taxon>Alphaproteobacteria</taxon>
        <taxon>Hyphomonadales</taxon>
        <taxon>Hyphomonadaceae</taxon>
        <taxon>Hyphomonas</taxon>
    </lineage>
</organism>
<dbReference type="GO" id="GO:0005524">
    <property type="term" value="F:ATP binding"/>
    <property type="evidence" value="ECO:0007669"/>
    <property type="project" value="UniProtKB-UniRule"/>
</dbReference>
<protein>
    <recommendedName>
        <fullName evidence="8">Protein nucleotidyltransferase YdiU</fullName>
        <ecNumber evidence="8">2.7.7.-</ecNumber>
    </recommendedName>
    <alternativeName>
        <fullName evidence="8">Protein adenylyltransferase YdiU</fullName>
        <ecNumber evidence="8">2.7.7.108</ecNumber>
    </alternativeName>
    <alternativeName>
        <fullName evidence="8">Protein uridylyltransferase YdiU</fullName>
        <ecNumber evidence="8">2.7.7.-</ecNumber>
    </alternativeName>
</protein>
<comment type="catalytic activity">
    <reaction evidence="8">
        <text>L-threonyl-[protein] + ATP = 3-O-(5'-adenylyl)-L-threonyl-[protein] + diphosphate</text>
        <dbReference type="Rhea" id="RHEA:54292"/>
        <dbReference type="Rhea" id="RHEA-COMP:11060"/>
        <dbReference type="Rhea" id="RHEA-COMP:13847"/>
        <dbReference type="ChEBI" id="CHEBI:30013"/>
        <dbReference type="ChEBI" id="CHEBI:30616"/>
        <dbReference type="ChEBI" id="CHEBI:33019"/>
        <dbReference type="ChEBI" id="CHEBI:138113"/>
        <dbReference type="EC" id="2.7.7.108"/>
    </reaction>
</comment>
<dbReference type="PATRIC" id="fig|1280953.3.peg.2468"/>
<dbReference type="GO" id="GO:0030145">
    <property type="term" value="F:manganese ion binding"/>
    <property type="evidence" value="ECO:0007669"/>
    <property type="project" value="UniProtKB-UniRule"/>
</dbReference>
<dbReference type="Proteomes" id="UP000024942">
    <property type="component" value="Unassembled WGS sequence"/>
</dbReference>
<keyword evidence="2 8" id="KW-0808">Transferase</keyword>
<dbReference type="Pfam" id="PF02696">
    <property type="entry name" value="SelO"/>
    <property type="match status" value="1"/>
</dbReference>
<dbReference type="GO" id="GO:0070733">
    <property type="term" value="F:AMPylase activity"/>
    <property type="evidence" value="ECO:0007669"/>
    <property type="project" value="UniProtKB-EC"/>
</dbReference>
<name>A0A059G5Z2_9PROT</name>
<evidence type="ECO:0000313" key="10">
    <source>
        <dbReference type="Proteomes" id="UP000024942"/>
    </source>
</evidence>
<dbReference type="InterPro" id="IPR003846">
    <property type="entry name" value="SelO"/>
</dbReference>
<evidence type="ECO:0000256" key="6">
    <source>
        <dbReference type="ARBA" id="ARBA00022840"/>
    </source>
</evidence>
<evidence type="ECO:0000313" key="9">
    <source>
        <dbReference type="EMBL" id="KDA02154.1"/>
    </source>
</evidence>
<dbReference type="NCBIfam" id="NF000658">
    <property type="entry name" value="PRK00029.1"/>
    <property type="match status" value="1"/>
</dbReference>
<feature type="binding site" evidence="8">
    <location>
        <position position="184"/>
    </location>
    <ligand>
        <name>ATP</name>
        <dbReference type="ChEBI" id="CHEBI:30616"/>
    </ligand>
</feature>
<feature type="binding site" evidence="8">
    <location>
        <position position="256"/>
    </location>
    <ligand>
        <name>Mg(2+)</name>
        <dbReference type="ChEBI" id="CHEBI:18420"/>
    </ligand>
</feature>
<feature type="binding site" evidence="8">
    <location>
        <position position="265"/>
    </location>
    <ligand>
        <name>Mg(2+)</name>
        <dbReference type="ChEBI" id="CHEBI:18420"/>
    </ligand>
</feature>